<evidence type="ECO:0000313" key="12">
    <source>
        <dbReference type="Proteomes" id="UP000836402"/>
    </source>
</evidence>
<dbReference type="Pfam" id="PF00400">
    <property type="entry name" value="WD40"/>
    <property type="match status" value="1"/>
</dbReference>
<dbReference type="InterPro" id="IPR036322">
    <property type="entry name" value="WD40_repeat_dom_sf"/>
</dbReference>
<dbReference type="GO" id="GO:0032040">
    <property type="term" value="C:small-subunit processome"/>
    <property type="evidence" value="ECO:0007669"/>
    <property type="project" value="InterPro"/>
</dbReference>
<dbReference type="GO" id="GO:0006364">
    <property type="term" value="P:rRNA processing"/>
    <property type="evidence" value="ECO:0007669"/>
    <property type="project" value="UniProtKB-KW"/>
</dbReference>
<feature type="region of interest" description="Disordered" evidence="8">
    <location>
        <begin position="1"/>
        <end position="30"/>
    </location>
</feature>
<feature type="region of interest" description="Disordered" evidence="8">
    <location>
        <begin position="833"/>
        <end position="852"/>
    </location>
</feature>
<dbReference type="Proteomes" id="UP000077671">
    <property type="component" value="Unassembled WGS sequence"/>
</dbReference>
<dbReference type="EMBL" id="CAJHJG010003773">
    <property type="protein sequence ID" value="CAD6935345.1"/>
    <property type="molecule type" value="Genomic_DNA"/>
</dbReference>
<dbReference type="SMART" id="SM00320">
    <property type="entry name" value="WD40"/>
    <property type="match status" value="5"/>
</dbReference>
<evidence type="ECO:0000256" key="8">
    <source>
        <dbReference type="SAM" id="MobiDB-lite"/>
    </source>
</evidence>
<keyword evidence="7" id="KW-0539">Nucleus</keyword>
<dbReference type="Proteomes" id="UP000836402">
    <property type="component" value="Unassembled WGS sequence"/>
</dbReference>
<evidence type="ECO:0000256" key="2">
    <source>
        <dbReference type="ARBA" id="ARBA00022517"/>
    </source>
</evidence>
<evidence type="ECO:0000313" key="11">
    <source>
        <dbReference type="Proteomes" id="UP000077671"/>
    </source>
</evidence>
<evidence type="ECO:0000256" key="3">
    <source>
        <dbReference type="ARBA" id="ARBA00022552"/>
    </source>
</evidence>
<accession>A0A177USH2</accession>
<dbReference type="SUPFAM" id="SSF50978">
    <property type="entry name" value="WD40 repeat-like"/>
    <property type="match status" value="2"/>
</dbReference>
<proteinExistence type="predicted"/>
<keyword evidence="4" id="KW-0853">WD repeat</keyword>
<dbReference type="Gene3D" id="2.130.10.10">
    <property type="entry name" value="YVTN repeat-like/Quinoprotein amine dehydrogenase"/>
    <property type="match status" value="2"/>
</dbReference>
<feature type="compositionally biased region" description="Basic and acidic residues" evidence="8">
    <location>
        <begin position="400"/>
        <end position="410"/>
    </location>
</feature>
<evidence type="ECO:0000256" key="6">
    <source>
        <dbReference type="ARBA" id="ARBA00023163"/>
    </source>
</evidence>
<dbReference type="AlphaFoldDB" id="A0A177USH2"/>
<dbReference type="GO" id="GO:2000234">
    <property type="term" value="P:positive regulation of rRNA processing"/>
    <property type="evidence" value="ECO:0007669"/>
    <property type="project" value="TreeGrafter"/>
</dbReference>
<sequence length="1201" mass="125716">MAVTRRKSAAALPQPDALTPTPAPSKSIPAATTTATANGHALKTVKHSKNKSHIHWHSLADTHITAHQHPLFTPDGQYYFQPTAHAVRILSRHTGATISTLTPPPLPHALSDDTINPASHSITALALHPANPLQLLSASTNGSICVWDYLDAALLRIFFLPIPSSSTSAEGERATTKSSEDAAVPGMPITHLVASEHYPDWAFVCARRPKRSSSSSSSSSPTTYSTIIYALRLSLARSPSSSTDPASDEPITHITASAGGAKERSVPVYIPRTQSRLGKIKLIPAAIRLCPRAEHLILAGGTQIYVASLQRTRAEGGGAGEGMLVDGARDEELIACPDGLAKFTTSNTLTALAVHPTEKSIATGDITGKIRIFHGLLEDDFLARRRSASDDAEDEANPSSKKDKEKEKKGSSSSSSSSSFFGAPSTLLHWHAHAVSTLAYLPLAATGARLLSGGEEATLVLWHVQSAGSGRVQKEFVPRLGAAIASVGLAGSSSSSSSSGSEEEEIVCGLMDGSVIFLNPASLKVSRTFARLKVDASRALFSRAQRSRMPAPLALQPTSQGEPNLVLASGHPSTIQFYDPDEDGLVGELEVVGSNRVSRPDEAPIEPARVELVAFSPLLAAASSSSEVADWMATVDARRGGRGRFASEICLKFWMWDVEQGRYGLATSIDRPHGDEGVVSALSFGFLGPSSSSSSAVVGKEKKRRETTSFENLVCVSTGSDGKVKSWRPVRVLGAEGLGVAKAKKGGKKAKKAASEVTYHWVARSVFTFRQTVPHAVAWAPSPVPSSSTATNGGGLVAVAQGAFVTLWSLQPASNALVLALCAPELVSASASASTRSSSSSSSHEGGEQRLTEGAREVAFVGRAGRFVVGASKEVVVCWDLLSGGVVWTRSYASPPPPPPRRQQAGDEAASEKQHNSNNNKKSKKKSSRQQSNLRVARIIPVPPGSAEGAEEMFGVLLVDELKRCSRIEIFDLGSGSGNSGRTSSDGPTSGSGRVAAVGVLEIPFVVRSLVLAPAAHRSGSPGDGNKGKSQSSKNKKLTAAIGAMGGYALSADFEPVQLGFPVGGGGAAAAFAAQEGGEANAILRDGAEDVVRSRRVRTILDDLLGGGQAFLPEQLDALSLSNNKRSLLLLPGKAGAGTGPKNQMEDVFKLFEGPAHLLPPMSALFEAFSDAILPRRAVVRPAAGVKTAAADEDGDGDESD</sequence>
<evidence type="ECO:0000256" key="7">
    <source>
        <dbReference type="ARBA" id="ARBA00023242"/>
    </source>
</evidence>
<evidence type="ECO:0000256" key="5">
    <source>
        <dbReference type="ARBA" id="ARBA00022737"/>
    </source>
</evidence>
<keyword evidence="6" id="KW-0804">Transcription</keyword>
<reference evidence="10" key="1">
    <citation type="submission" date="2016-04" db="EMBL/GenBank/DDBJ databases">
        <authorList>
            <person name="Nguyen H.D."/>
            <person name="Kesanakurti P."/>
            <person name="Cullis J."/>
            <person name="Levesque C.A."/>
            <person name="Hambleton S."/>
        </authorList>
    </citation>
    <scope>NUCLEOTIDE SEQUENCE</scope>
    <source>
        <strain evidence="10">DAOMC 238032</strain>
    </source>
</reference>
<dbReference type="GO" id="GO:0003723">
    <property type="term" value="F:RNA binding"/>
    <property type="evidence" value="ECO:0007669"/>
    <property type="project" value="InterPro"/>
</dbReference>
<protein>
    <submittedName>
        <fullName evidence="10">Uncharacterized protein</fullName>
    </submittedName>
</protein>
<dbReference type="InterPro" id="IPR053826">
    <property type="entry name" value="WDR75"/>
</dbReference>
<dbReference type="InterPro" id="IPR001680">
    <property type="entry name" value="WD40_rpt"/>
</dbReference>
<feature type="region of interest" description="Disordered" evidence="8">
    <location>
        <begin position="1016"/>
        <end position="1035"/>
    </location>
</feature>
<feature type="region of interest" description="Disordered" evidence="8">
    <location>
        <begin position="239"/>
        <end position="259"/>
    </location>
</feature>
<evidence type="ECO:0000313" key="10">
    <source>
        <dbReference type="EMBL" id="KAE8261027.1"/>
    </source>
</evidence>
<organism evidence="10 11">
    <name type="scientific">Tilletia caries</name>
    <name type="common">wheat bunt fungus</name>
    <dbReference type="NCBI Taxonomy" id="13290"/>
    <lineage>
        <taxon>Eukaryota</taxon>
        <taxon>Fungi</taxon>
        <taxon>Dikarya</taxon>
        <taxon>Basidiomycota</taxon>
        <taxon>Ustilaginomycotina</taxon>
        <taxon>Exobasidiomycetes</taxon>
        <taxon>Tilletiales</taxon>
        <taxon>Tilletiaceae</taxon>
        <taxon>Tilletia</taxon>
    </lineage>
</organism>
<evidence type="ECO:0000313" key="9">
    <source>
        <dbReference type="EMBL" id="CAD6935345.1"/>
    </source>
</evidence>
<feature type="region of interest" description="Disordered" evidence="8">
    <location>
        <begin position="893"/>
        <end position="940"/>
    </location>
</feature>
<comment type="subcellular location">
    <subcellularLocation>
        <location evidence="1">Nucleus</location>
        <location evidence="1">Nucleolus</location>
    </subcellularLocation>
</comment>
<dbReference type="GO" id="GO:0045943">
    <property type="term" value="P:positive regulation of transcription by RNA polymerase I"/>
    <property type="evidence" value="ECO:0007669"/>
    <property type="project" value="InterPro"/>
</dbReference>
<keyword evidence="2" id="KW-0690">Ribosome biogenesis</keyword>
<keyword evidence="12" id="KW-1185">Reference proteome</keyword>
<evidence type="ECO:0000256" key="1">
    <source>
        <dbReference type="ARBA" id="ARBA00004604"/>
    </source>
</evidence>
<dbReference type="InterPro" id="IPR015943">
    <property type="entry name" value="WD40/YVTN_repeat-like_dom_sf"/>
</dbReference>
<reference evidence="9" key="3">
    <citation type="submission" date="2020-10" db="EMBL/GenBank/DDBJ databases">
        <authorList>
            <person name="Sedaghatjoo S."/>
        </authorList>
    </citation>
    <scope>NUCLEOTIDE SEQUENCE</scope>
    <source>
        <strain evidence="9">AZH3</strain>
    </source>
</reference>
<keyword evidence="3" id="KW-0698">rRNA processing</keyword>
<feature type="region of interest" description="Disordered" evidence="8">
    <location>
        <begin position="387"/>
        <end position="419"/>
    </location>
</feature>
<reference evidence="10" key="2">
    <citation type="journal article" date="2019" name="IMA Fungus">
        <title>Genome sequencing and comparison of five Tilletia species to identify candidate genes for the detection of regulated species infecting wheat.</title>
        <authorList>
            <person name="Nguyen H.D.T."/>
            <person name="Sultana T."/>
            <person name="Kesanakurti P."/>
            <person name="Hambleton S."/>
        </authorList>
    </citation>
    <scope>NUCLEOTIDE SEQUENCE</scope>
    <source>
        <strain evidence="10">DAOMC 238032</strain>
    </source>
</reference>
<keyword evidence="5" id="KW-0677">Repeat</keyword>
<gene>
    <name evidence="10" type="ORF">A4X03_0g3607</name>
    <name evidence="9" type="ORF">JKIAZH3_G7816</name>
</gene>
<name>A0A177USH2_9BASI</name>
<dbReference type="EMBL" id="LWDD02000427">
    <property type="protein sequence ID" value="KAE8261027.1"/>
    <property type="molecule type" value="Genomic_DNA"/>
</dbReference>
<comment type="caution">
    <text evidence="10">The sequence shown here is derived from an EMBL/GenBank/DDBJ whole genome shotgun (WGS) entry which is preliminary data.</text>
</comment>
<evidence type="ECO:0000256" key="4">
    <source>
        <dbReference type="ARBA" id="ARBA00022574"/>
    </source>
</evidence>
<dbReference type="PANTHER" id="PTHR44215:SF1">
    <property type="entry name" value="WD REPEAT-CONTAINING PROTEIN 75"/>
    <property type="match status" value="1"/>
</dbReference>
<dbReference type="PANTHER" id="PTHR44215">
    <property type="entry name" value="WD REPEAT-CONTAINING PROTEIN 75"/>
    <property type="match status" value="1"/>
</dbReference>
<feature type="compositionally biased region" description="Low complexity" evidence="8">
    <location>
        <begin position="833"/>
        <end position="843"/>
    </location>
</feature>